<keyword evidence="2" id="KW-1185">Reference proteome</keyword>
<reference evidence="1" key="2">
    <citation type="submission" date="2020-11" db="EMBL/GenBank/DDBJ databases">
        <authorList>
            <person name="McCartney M.A."/>
            <person name="Auch B."/>
            <person name="Kono T."/>
            <person name="Mallez S."/>
            <person name="Becker A."/>
            <person name="Gohl D.M."/>
            <person name="Silverstein K.A.T."/>
            <person name="Koren S."/>
            <person name="Bechman K.B."/>
            <person name="Herman A."/>
            <person name="Abrahante J.E."/>
            <person name="Garbe J."/>
        </authorList>
    </citation>
    <scope>NUCLEOTIDE SEQUENCE</scope>
    <source>
        <strain evidence="1">Duluth1</strain>
        <tissue evidence="1">Whole animal</tissue>
    </source>
</reference>
<name>A0A9D4KQ59_DREPO</name>
<protein>
    <submittedName>
        <fullName evidence="1">Uncharacterized protein</fullName>
    </submittedName>
</protein>
<sequence>MKTLIVRDSHVRSFSTYLLTIADSFERSLRLDSHHIVQLFGLSGARLDSPFTVRSFQRKLWLHQPQHVILMCGGYDLDQFDEDEDIVEQLLAHIVSLATLWLSRFHLREITIPQLIPRTSTRTVLVCIYNKHVTVFNSRSREVFQKHRGLTF</sequence>
<dbReference type="SUPFAM" id="SSF52266">
    <property type="entry name" value="SGNH hydrolase"/>
    <property type="match status" value="1"/>
</dbReference>
<comment type="caution">
    <text evidence="1">The sequence shown here is derived from an EMBL/GenBank/DDBJ whole genome shotgun (WGS) entry which is preliminary data.</text>
</comment>
<organism evidence="1 2">
    <name type="scientific">Dreissena polymorpha</name>
    <name type="common">Zebra mussel</name>
    <name type="synonym">Mytilus polymorpha</name>
    <dbReference type="NCBI Taxonomy" id="45954"/>
    <lineage>
        <taxon>Eukaryota</taxon>
        <taxon>Metazoa</taxon>
        <taxon>Spiralia</taxon>
        <taxon>Lophotrochozoa</taxon>
        <taxon>Mollusca</taxon>
        <taxon>Bivalvia</taxon>
        <taxon>Autobranchia</taxon>
        <taxon>Heteroconchia</taxon>
        <taxon>Euheterodonta</taxon>
        <taxon>Imparidentia</taxon>
        <taxon>Neoheterodontei</taxon>
        <taxon>Myida</taxon>
        <taxon>Dreissenoidea</taxon>
        <taxon>Dreissenidae</taxon>
        <taxon>Dreissena</taxon>
    </lineage>
</organism>
<gene>
    <name evidence="1" type="ORF">DPMN_117260</name>
</gene>
<reference evidence="1" key="1">
    <citation type="journal article" date="2019" name="bioRxiv">
        <title>The Genome of the Zebra Mussel, Dreissena polymorpha: A Resource for Invasive Species Research.</title>
        <authorList>
            <person name="McCartney M.A."/>
            <person name="Auch B."/>
            <person name="Kono T."/>
            <person name="Mallez S."/>
            <person name="Zhang Y."/>
            <person name="Obille A."/>
            <person name="Becker A."/>
            <person name="Abrahante J.E."/>
            <person name="Garbe J."/>
            <person name="Badalamenti J.P."/>
            <person name="Herman A."/>
            <person name="Mangelson H."/>
            <person name="Liachko I."/>
            <person name="Sullivan S."/>
            <person name="Sone E.D."/>
            <person name="Koren S."/>
            <person name="Silverstein K.A.T."/>
            <person name="Beckman K.B."/>
            <person name="Gohl D.M."/>
        </authorList>
    </citation>
    <scope>NUCLEOTIDE SEQUENCE</scope>
    <source>
        <strain evidence="1">Duluth1</strain>
        <tissue evidence="1">Whole animal</tissue>
    </source>
</reference>
<dbReference type="EMBL" id="JAIWYP010000004">
    <property type="protein sequence ID" value="KAH3843730.1"/>
    <property type="molecule type" value="Genomic_DNA"/>
</dbReference>
<evidence type="ECO:0000313" key="2">
    <source>
        <dbReference type="Proteomes" id="UP000828390"/>
    </source>
</evidence>
<dbReference type="Proteomes" id="UP000828390">
    <property type="component" value="Unassembled WGS sequence"/>
</dbReference>
<dbReference type="AlphaFoldDB" id="A0A9D4KQ59"/>
<accession>A0A9D4KQ59</accession>
<proteinExistence type="predicted"/>
<evidence type="ECO:0000313" key="1">
    <source>
        <dbReference type="EMBL" id="KAH3843730.1"/>
    </source>
</evidence>